<proteinExistence type="predicted"/>
<evidence type="ECO:0000313" key="3">
    <source>
        <dbReference type="Proteomes" id="UP000001194"/>
    </source>
</evidence>
<sequence>MPQSLGATRWGHKENLETSWGGLGALTVPKWAAVMTRSGSRQQRVLRMRRQSEYVLSTKTRRGCIWTLGQLYEGHQRAWSIIKTLAHTDQQENHPEATGTMQQAVMEHDADAESVTRTPSKRTSLHRIYEDPVPELSYSDDPYDSLSSANSSFESLDRPITPPPYHALVRYVPSSKKCDQPTPVTPVRNHGPTKVKKKKATPYTPSRGRVPTKQPVTPGKNQTRTSFQAWVEGSEAGEFIPMTHRFMKRAECLTEEQLFEREYRLLMQAKERRDNSLMKPLDSEGWMELPQTPPKAKNQKVVVSGSGSESDAMDISPRKPLSRQDTEIIDHDTFRGGAPPLPVIPPEWIKNPSNALRSHPTEIFEIFPENSYLLSALVNTSSDCDAGPASE</sequence>
<protein>
    <submittedName>
        <fullName evidence="2">Predicted protein</fullName>
    </submittedName>
</protein>
<dbReference type="OrthoDB" id="10361889at2759"/>
<dbReference type="EMBL" id="DS547133">
    <property type="protein sequence ID" value="EDR02093.1"/>
    <property type="molecule type" value="Genomic_DNA"/>
</dbReference>
<dbReference type="Proteomes" id="UP000001194">
    <property type="component" value="Unassembled WGS sequence"/>
</dbReference>
<reference evidence="2 3" key="1">
    <citation type="journal article" date="2008" name="Nature">
        <title>The genome of Laccaria bicolor provides insights into mycorrhizal symbiosis.</title>
        <authorList>
            <person name="Martin F."/>
            <person name="Aerts A."/>
            <person name="Ahren D."/>
            <person name="Brun A."/>
            <person name="Danchin E.G.J."/>
            <person name="Duchaussoy F."/>
            <person name="Gibon J."/>
            <person name="Kohler A."/>
            <person name="Lindquist E."/>
            <person name="Pereda V."/>
            <person name="Salamov A."/>
            <person name="Shapiro H.J."/>
            <person name="Wuyts J."/>
            <person name="Blaudez D."/>
            <person name="Buee M."/>
            <person name="Brokstein P."/>
            <person name="Canbaeck B."/>
            <person name="Cohen D."/>
            <person name="Courty P.E."/>
            <person name="Coutinho P.M."/>
            <person name="Delaruelle C."/>
            <person name="Detter J.C."/>
            <person name="Deveau A."/>
            <person name="DiFazio S."/>
            <person name="Duplessis S."/>
            <person name="Fraissinet-Tachet L."/>
            <person name="Lucic E."/>
            <person name="Frey-Klett P."/>
            <person name="Fourrey C."/>
            <person name="Feussner I."/>
            <person name="Gay G."/>
            <person name="Grimwood J."/>
            <person name="Hoegger P.J."/>
            <person name="Jain P."/>
            <person name="Kilaru S."/>
            <person name="Labbe J."/>
            <person name="Lin Y.C."/>
            <person name="Legue V."/>
            <person name="Le Tacon F."/>
            <person name="Marmeisse R."/>
            <person name="Melayah D."/>
            <person name="Montanini B."/>
            <person name="Muratet M."/>
            <person name="Nehls U."/>
            <person name="Niculita-Hirzel H."/>
            <person name="Oudot-Le Secq M.P."/>
            <person name="Peter M."/>
            <person name="Quesneville H."/>
            <person name="Rajashekar B."/>
            <person name="Reich M."/>
            <person name="Rouhier N."/>
            <person name="Schmutz J."/>
            <person name="Yin T."/>
            <person name="Chalot M."/>
            <person name="Henrissat B."/>
            <person name="Kuees U."/>
            <person name="Lucas S."/>
            <person name="Van de Peer Y."/>
            <person name="Podila G.K."/>
            <person name="Polle A."/>
            <person name="Pukkila P.J."/>
            <person name="Richardson P.M."/>
            <person name="Rouze P."/>
            <person name="Sanders I.R."/>
            <person name="Stajich J.E."/>
            <person name="Tunlid A."/>
            <person name="Tuskan G."/>
            <person name="Grigoriev I.V."/>
        </authorList>
    </citation>
    <scope>NUCLEOTIDE SEQUENCE [LARGE SCALE GENOMIC DNA]</scope>
    <source>
        <strain evidence="3">S238N-H82 / ATCC MYA-4686</strain>
    </source>
</reference>
<feature type="compositionally biased region" description="Basic residues" evidence="1">
    <location>
        <begin position="191"/>
        <end position="200"/>
    </location>
</feature>
<dbReference type="GeneID" id="6082866"/>
<gene>
    <name evidence="2" type="ORF">LACBIDRAFT_332623</name>
</gene>
<dbReference type="AlphaFoldDB" id="B0DTD6"/>
<dbReference type="InParanoid" id="B0DTD6"/>
<name>B0DTD6_LACBS</name>
<feature type="region of interest" description="Disordered" evidence="1">
    <location>
        <begin position="133"/>
        <end position="158"/>
    </location>
</feature>
<organism evidence="3">
    <name type="scientific">Laccaria bicolor (strain S238N-H82 / ATCC MYA-4686)</name>
    <name type="common">Bicoloured deceiver</name>
    <name type="synonym">Laccaria laccata var. bicolor</name>
    <dbReference type="NCBI Taxonomy" id="486041"/>
    <lineage>
        <taxon>Eukaryota</taxon>
        <taxon>Fungi</taxon>
        <taxon>Dikarya</taxon>
        <taxon>Basidiomycota</taxon>
        <taxon>Agaricomycotina</taxon>
        <taxon>Agaricomycetes</taxon>
        <taxon>Agaricomycetidae</taxon>
        <taxon>Agaricales</taxon>
        <taxon>Agaricineae</taxon>
        <taxon>Hydnangiaceae</taxon>
        <taxon>Laccaria</taxon>
    </lineage>
</organism>
<accession>B0DTD6</accession>
<evidence type="ECO:0000256" key="1">
    <source>
        <dbReference type="SAM" id="MobiDB-lite"/>
    </source>
</evidence>
<feature type="region of interest" description="Disordered" evidence="1">
    <location>
        <begin position="176"/>
        <end position="224"/>
    </location>
</feature>
<dbReference type="KEGG" id="lbc:LACBIDRAFT_332623"/>
<evidence type="ECO:0000313" key="2">
    <source>
        <dbReference type="EMBL" id="EDR02093.1"/>
    </source>
</evidence>
<dbReference type="HOGENOM" id="CLU_059420_0_0_1"/>
<feature type="compositionally biased region" description="Low complexity" evidence="1">
    <location>
        <begin position="136"/>
        <end position="154"/>
    </location>
</feature>
<dbReference type="RefSeq" id="XP_001887250.1">
    <property type="nucleotide sequence ID" value="XM_001887215.1"/>
</dbReference>
<keyword evidence="3" id="KW-1185">Reference proteome</keyword>